<name>A0A183I2S5_9BILA</name>
<dbReference type="Proteomes" id="UP000267606">
    <property type="component" value="Unassembled WGS sequence"/>
</dbReference>
<evidence type="ECO:0000313" key="3">
    <source>
        <dbReference type="WBParaSite" id="OFLC_0001404501-mRNA-1"/>
    </source>
</evidence>
<keyword evidence="2" id="KW-1185">Reference proteome</keyword>
<dbReference type="AlphaFoldDB" id="A0A183I2S5"/>
<sequence>MVCPGHLHTAPVDRVRTNFWSYPFLLKDCFQRFYFSPDNNAMNSAHNIDDFLSIADEICCKDLEIFITVDLFSITISIKVSAIFPLNVRRNNLADHNKSTSKEKCCRPVTYINPFIL</sequence>
<evidence type="ECO:0000313" key="2">
    <source>
        <dbReference type="Proteomes" id="UP000267606"/>
    </source>
</evidence>
<organism evidence="3">
    <name type="scientific">Onchocerca flexuosa</name>
    <dbReference type="NCBI Taxonomy" id="387005"/>
    <lineage>
        <taxon>Eukaryota</taxon>
        <taxon>Metazoa</taxon>
        <taxon>Ecdysozoa</taxon>
        <taxon>Nematoda</taxon>
        <taxon>Chromadorea</taxon>
        <taxon>Rhabditida</taxon>
        <taxon>Spirurina</taxon>
        <taxon>Spiruromorpha</taxon>
        <taxon>Filarioidea</taxon>
        <taxon>Onchocercidae</taxon>
        <taxon>Onchocerca</taxon>
    </lineage>
</organism>
<reference evidence="3" key="1">
    <citation type="submission" date="2016-06" db="UniProtKB">
        <authorList>
            <consortium name="WormBaseParasite"/>
        </authorList>
    </citation>
    <scope>IDENTIFICATION</scope>
</reference>
<reference evidence="1 2" key="2">
    <citation type="submission" date="2018-11" db="EMBL/GenBank/DDBJ databases">
        <authorList>
            <consortium name="Pathogen Informatics"/>
        </authorList>
    </citation>
    <scope>NUCLEOTIDE SEQUENCE [LARGE SCALE GENOMIC DNA]</scope>
</reference>
<protein>
    <submittedName>
        <fullName evidence="1 3">Uncharacterized protein</fullName>
    </submittedName>
</protein>
<proteinExistence type="predicted"/>
<gene>
    <name evidence="1" type="ORF">OFLC_LOCUS14037</name>
</gene>
<accession>A0A183I2S5</accession>
<dbReference type="WBParaSite" id="OFLC_0001404501-mRNA-1">
    <property type="protein sequence ID" value="OFLC_0001404501-mRNA-1"/>
    <property type="gene ID" value="OFLC_0001404501"/>
</dbReference>
<dbReference type="EMBL" id="UZAJ01040552">
    <property type="protein sequence ID" value="VDP15333.1"/>
    <property type="molecule type" value="Genomic_DNA"/>
</dbReference>
<evidence type="ECO:0000313" key="1">
    <source>
        <dbReference type="EMBL" id="VDP15333.1"/>
    </source>
</evidence>